<name>A0ABD1WE90_9LAMI</name>
<dbReference type="AlphaFoldDB" id="A0ABD1WE90"/>
<evidence type="ECO:0000313" key="2">
    <source>
        <dbReference type="Proteomes" id="UP001604277"/>
    </source>
</evidence>
<dbReference type="EMBL" id="JBFOLJ010000003">
    <property type="protein sequence ID" value="KAL2547996.1"/>
    <property type="molecule type" value="Genomic_DNA"/>
</dbReference>
<sequence>MDSLGLSLFRPDFIITSFYRVFGYDLTGFGCLLIKKSLIEAYRISQSMLGSGIVKITHVFPQYLSDSMDNFPGFGEDEEVTGIAEVNSETRPQSQLLAFSCVFTSAQVRDVFEIDIEHGNISDRDGGKAPY</sequence>
<proteinExistence type="predicted"/>
<dbReference type="GO" id="GO:0016740">
    <property type="term" value="F:transferase activity"/>
    <property type="evidence" value="ECO:0007669"/>
    <property type="project" value="UniProtKB-KW"/>
</dbReference>
<dbReference type="Proteomes" id="UP001604277">
    <property type="component" value="Unassembled WGS sequence"/>
</dbReference>
<keyword evidence="2" id="KW-1185">Reference proteome</keyword>
<comment type="caution">
    <text evidence="1">The sequence shown here is derived from an EMBL/GenBank/DDBJ whole genome shotgun (WGS) entry which is preliminary data.</text>
</comment>
<protein>
    <submittedName>
        <fullName evidence="1">Pyridoxal phosphate (PLP)-dependent transferase superfamily protein</fullName>
    </submittedName>
</protein>
<gene>
    <name evidence="1" type="ORF">Fot_09526</name>
</gene>
<keyword evidence="1" id="KW-0808">Transferase</keyword>
<reference evidence="2" key="1">
    <citation type="submission" date="2024-07" db="EMBL/GenBank/DDBJ databases">
        <title>Two chromosome-level genome assemblies of Korean endemic species Abeliophyllum distichum and Forsythia ovata (Oleaceae).</title>
        <authorList>
            <person name="Jang H."/>
        </authorList>
    </citation>
    <scope>NUCLEOTIDE SEQUENCE [LARGE SCALE GENOMIC DNA]</scope>
</reference>
<accession>A0ABD1WE90</accession>
<organism evidence="1 2">
    <name type="scientific">Forsythia ovata</name>
    <dbReference type="NCBI Taxonomy" id="205694"/>
    <lineage>
        <taxon>Eukaryota</taxon>
        <taxon>Viridiplantae</taxon>
        <taxon>Streptophyta</taxon>
        <taxon>Embryophyta</taxon>
        <taxon>Tracheophyta</taxon>
        <taxon>Spermatophyta</taxon>
        <taxon>Magnoliopsida</taxon>
        <taxon>eudicotyledons</taxon>
        <taxon>Gunneridae</taxon>
        <taxon>Pentapetalae</taxon>
        <taxon>asterids</taxon>
        <taxon>lamiids</taxon>
        <taxon>Lamiales</taxon>
        <taxon>Oleaceae</taxon>
        <taxon>Forsythieae</taxon>
        <taxon>Forsythia</taxon>
    </lineage>
</organism>
<evidence type="ECO:0000313" key="1">
    <source>
        <dbReference type="EMBL" id="KAL2547996.1"/>
    </source>
</evidence>